<name>A0A645FM63_9ZZZZ</name>
<comment type="caution">
    <text evidence="1">The sequence shown here is derived from an EMBL/GenBank/DDBJ whole genome shotgun (WGS) entry which is preliminary data.</text>
</comment>
<dbReference type="EMBL" id="VSSQ01059999">
    <property type="protein sequence ID" value="MPN13504.1"/>
    <property type="molecule type" value="Genomic_DNA"/>
</dbReference>
<gene>
    <name evidence="1" type="ORF">SDC9_160825</name>
</gene>
<sequence>MQRPVGAAAAYGNVGSGNQVDIGAGRAERQPVNIPGIGIAYGKVCGIGGPGIRGGQCGKITAKDRGASGGSIHQLYGYLVELGIAGFSQGCGKEYLQLSGSGIGLGVELIRPHGARCGGVHELRGSQQGAARIIFL</sequence>
<accession>A0A645FM63</accession>
<proteinExistence type="predicted"/>
<reference evidence="1" key="1">
    <citation type="submission" date="2019-08" db="EMBL/GenBank/DDBJ databases">
        <authorList>
            <person name="Kucharzyk K."/>
            <person name="Murdoch R.W."/>
            <person name="Higgins S."/>
            <person name="Loffler F."/>
        </authorList>
    </citation>
    <scope>NUCLEOTIDE SEQUENCE</scope>
</reference>
<protein>
    <submittedName>
        <fullName evidence="1">Uncharacterized protein</fullName>
    </submittedName>
</protein>
<dbReference type="AlphaFoldDB" id="A0A645FM63"/>
<evidence type="ECO:0000313" key="1">
    <source>
        <dbReference type="EMBL" id="MPN13504.1"/>
    </source>
</evidence>
<organism evidence="1">
    <name type="scientific">bioreactor metagenome</name>
    <dbReference type="NCBI Taxonomy" id="1076179"/>
    <lineage>
        <taxon>unclassified sequences</taxon>
        <taxon>metagenomes</taxon>
        <taxon>ecological metagenomes</taxon>
    </lineage>
</organism>